<name>A0A1G2P8Y1_9BACT</name>
<dbReference type="AlphaFoldDB" id="A0A1G2P8Y1"/>
<organism evidence="1 2">
    <name type="scientific">Candidatus Taylorbacteria bacterium RIFCSPLOWO2_12_FULL_44_15c</name>
    <dbReference type="NCBI Taxonomy" id="1802333"/>
    <lineage>
        <taxon>Bacteria</taxon>
        <taxon>Candidatus Tayloriibacteriota</taxon>
    </lineage>
</organism>
<dbReference type="Proteomes" id="UP000176355">
    <property type="component" value="Unassembled WGS sequence"/>
</dbReference>
<accession>A0A1G2P8Y1</accession>
<proteinExistence type="predicted"/>
<sequence>MFSAISDFARARFFLLNGREHFSAGLCRECSAGGGASEIQNKAAEIIESLKIITTPIYLNCNFC</sequence>
<gene>
    <name evidence="1" type="ORF">A3G03_00665</name>
</gene>
<evidence type="ECO:0000313" key="2">
    <source>
        <dbReference type="Proteomes" id="UP000176355"/>
    </source>
</evidence>
<evidence type="ECO:0000313" key="1">
    <source>
        <dbReference type="EMBL" id="OHA44052.1"/>
    </source>
</evidence>
<dbReference type="STRING" id="1802333.A3G03_00665"/>
<protein>
    <submittedName>
        <fullName evidence="1">Uncharacterized protein</fullName>
    </submittedName>
</protein>
<reference evidence="1 2" key="1">
    <citation type="journal article" date="2016" name="Nat. Commun.">
        <title>Thousands of microbial genomes shed light on interconnected biogeochemical processes in an aquifer system.</title>
        <authorList>
            <person name="Anantharaman K."/>
            <person name="Brown C.T."/>
            <person name="Hug L.A."/>
            <person name="Sharon I."/>
            <person name="Castelle C.J."/>
            <person name="Probst A.J."/>
            <person name="Thomas B.C."/>
            <person name="Singh A."/>
            <person name="Wilkins M.J."/>
            <person name="Karaoz U."/>
            <person name="Brodie E.L."/>
            <person name="Williams K.H."/>
            <person name="Hubbard S.S."/>
            <person name="Banfield J.F."/>
        </authorList>
    </citation>
    <scope>NUCLEOTIDE SEQUENCE [LARGE SCALE GENOMIC DNA]</scope>
</reference>
<comment type="caution">
    <text evidence="1">The sequence shown here is derived from an EMBL/GenBank/DDBJ whole genome shotgun (WGS) entry which is preliminary data.</text>
</comment>
<dbReference type="EMBL" id="MHSL01000011">
    <property type="protein sequence ID" value="OHA44052.1"/>
    <property type="molecule type" value="Genomic_DNA"/>
</dbReference>